<gene>
    <name evidence="4" type="ORF">ACFO9K_13830</name>
</gene>
<evidence type="ECO:0000256" key="1">
    <source>
        <dbReference type="ARBA" id="ARBA00022857"/>
    </source>
</evidence>
<dbReference type="CDD" id="cd08253">
    <property type="entry name" value="zeta_crystallin"/>
    <property type="match status" value="1"/>
</dbReference>
<dbReference type="AlphaFoldDB" id="A0ABD5Q3X4"/>
<evidence type="ECO:0000313" key="4">
    <source>
        <dbReference type="EMBL" id="MFC4825338.1"/>
    </source>
</evidence>
<dbReference type="Pfam" id="PF08240">
    <property type="entry name" value="ADH_N"/>
    <property type="match status" value="1"/>
</dbReference>
<dbReference type="RefSeq" id="WP_254268974.1">
    <property type="nucleotide sequence ID" value="NZ_CP100400.1"/>
</dbReference>
<dbReference type="InterPro" id="IPR036291">
    <property type="entry name" value="NAD(P)-bd_dom_sf"/>
</dbReference>
<protein>
    <submittedName>
        <fullName evidence="4">NADPH:quinone reductase</fullName>
    </submittedName>
</protein>
<dbReference type="InterPro" id="IPR013154">
    <property type="entry name" value="ADH-like_N"/>
</dbReference>
<keyword evidence="1" id="KW-0521">NADP</keyword>
<feature type="domain" description="Enoyl reductase (ER)" evidence="3">
    <location>
        <begin position="10"/>
        <end position="317"/>
    </location>
</feature>
<dbReference type="Proteomes" id="UP001595945">
    <property type="component" value="Unassembled WGS sequence"/>
</dbReference>
<dbReference type="GO" id="GO:0044281">
    <property type="term" value="P:small molecule metabolic process"/>
    <property type="evidence" value="ECO:0007669"/>
    <property type="project" value="UniProtKB-ARBA"/>
</dbReference>
<dbReference type="GO" id="GO:0016616">
    <property type="term" value="F:oxidoreductase activity, acting on the CH-OH group of donors, NAD or NADP as acceptor"/>
    <property type="evidence" value="ECO:0007669"/>
    <property type="project" value="UniProtKB-ARBA"/>
</dbReference>
<reference evidence="4 5" key="1">
    <citation type="journal article" date="2019" name="Int. J. Syst. Evol. Microbiol.">
        <title>The Global Catalogue of Microorganisms (GCM) 10K type strain sequencing project: providing services to taxonomists for standard genome sequencing and annotation.</title>
        <authorList>
            <consortium name="The Broad Institute Genomics Platform"/>
            <consortium name="The Broad Institute Genome Sequencing Center for Infectious Disease"/>
            <person name="Wu L."/>
            <person name="Ma J."/>
        </authorList>
    </citation>
    <scope>NUCLEOTIDE SEQUENCE [LARGE SCALE GENOMIC DNA]</scope>
    <source>
        <strain evidence="4 5">XZYJ18</strain>
    </source>
</reference>
<evidence type="ECO:0000313" key="5">
    <source>
        <dbReference type="Proteomes" id="UP001595945"/>
    </source>
</evidence>
<dbReference type="EMBL" id="JBHSHT010000002">
    <property type="protein sequence ID" value="MFC4825338.1"/>
    <property type="molecule type" value="Genomic_DNA"/>
</dbReference>
<dbReference type="Gene3D" id="3.40.50.720">
    <property type="entry name" value="NAD(P)-binding Rossmann-like Domain"/>
    <property type="match status" value="1"/>
</dbReference>
<feature type="compositionally biased region" description="Basic and acidic residues" evidence="2">
    <location>
        <begin position="1"/>
        <end position="10"/>
    </location>
</feature>
<dbReference type="GeneID" id="73043948"/>
<dbReference type="SUPFAM" id="SSF50129">
    <property type="entry name" value="GroES-like"/>
    <property type="match status" value="1"/>
</dbReference>
<dbReference type="PANTHER" id="PTHR44154:SF1">
    <property type="entry name" value="QUINONE OXIDOREDUCTASE"/>
    <property type="match status" value="1"/>
</dbReference>
<keyword evidence="5" id="KW-1185">Reference proteome</keyword>
<proteinExistence type="predicted"/>
<dbReference type="Pfam" id="PF13602">
    <property type="entry name" value="ADH_zinc_N_2"/>
    <property type="match status" value="1"/>
</dbReference>
<dbReference type="GO" id="GO:0043168">
    <property type="term" value="F:anion binding"/>
    <property type="evidence" value="ECO:0007669"/>
    <property type="project" value="UniProtKB-ARBA"/>
</dbReference>
<dbReference type="GO" id="GO:0030554">
    <property type="term" value="F:adenyl nucleotide binding"/>
    <property type="evidence" value="ECO:0007669"/>
    <property type="project" value="UniProtKB-ARBA"/>
</dbReference>
<dbReference type="InterPro" id="IPR051603">
    <property type="entry name" value="Zinc-ADH_QOR/CCCR"/>
</dbReference>
<feature type="region of interest" description="Disordered" evidence="2">
    <location>
        <begin position="1"/>
        <end position="26"/>
    </location>
</feature>
<dbReference type="InterPro" id="IPR011032">
    <property type="entry name" value="GroES-like_sf"/>
</dbReference>
<evidence type="ECO:0000259" key="3">
    <source>
        <dbReference type="SMART" id="SM00829"/>
    </source>
</evidence>
<comment type="caution">
    <text evidence="4">The sequence shown here is derived from an EMBL/GenBank/DDBJ whole genome shotgun (WGS) entry which is preliminary data.</text>
</comment>
<dbReference type="InterPro" id="IPR020843">
    <property type="entry name" value="ER"/>
</dbReference>
<dbReference type="SMART" id="SM00829">
    <property type="entry name" value="PKS_ER"/>
    <property type="match status" value="1"/>
</dbReference>
<organism evidence="4 5">
    <name type="scientific">Halorussus aquaticus</name>
    <dbReference type="NCBI Taxonomy" id="2953748"/>
    <lineage>
        <taxon>Archaea</taxon>
        <taxon>Methanobacteriati</taxon>
        <taxon>Methanobacteriota</taxon>
        <taxon>Stenosarchaea group</taxon>
        <taxon>Halobacteria</taxon>
        <taxon>Halobacteriales</taxon>
        <taxon>Haladaptataceae</taxon>
        <taxon>Halorussus</taxon>
    </lineage>
</organism>
<evidence type="ECO:0000256" key="2">
    <source>
        <dbReference type="SAM" id="MobiDB-lite"/>
    </source>
</evidence>
<accession>A0ABD5Q3X4</accession>
<dbReference type="PANTHER" id="PTHR44154">
    <property type="entry name" value="QUINONE OXIDOREDUCTASE"/>
    <property type="match status" value="1"/>
</dbReference>
<dbReference type="SUPFAM" id="SSF51735">
    <property type="entry name" value="NAD(P)-binding Rossmann-fold domains"/>
    <property type="match status" value="1"/>
</dbReference>
<dbReference type="Gene3D" id="3.90.180.10">
    <property type="entry name" value="Medium-chain alcohol dehydrogenases, catalytic domain"/>
    <property type="match status" value="1"/>
</dbReference>
<sequence length="319" mass="33864">MRAVRYHEHGGPGVLTVEDAERPDPGRGEVRVEVRAAGVNPVDTYFREGSYEPPELPMVPGSDLAGVVDAVGEDVDEFAEGDRVFGTGLGNDRQGTYAEYAVAPTDRLARLPENVDFEEGAAAALVGVTAWRALVDHAGLEPAETCLVHGGSGGVGHVAVQLADAAGARVVTTAAAEYHDRLEELGADSPVDYGREDLADAVVEAAGRPDVILDHRLDDYLDFDAEVGTQGVRVVGIGNTQPEAGFDNVAAARAQEMTLQLMSMYNTPDMSAVLGKLARLLESGDLRPHVSKRYDLDEAAEAQKSVLQNSFFGKLVVTP</sequence>
<name>A0ABD5Q3X4_9EURY</name>